<dbReference type="Pfam" id="PF17921">
    <property type="entry name" value="Integrase_H2C2"/>
    <property type="match status" value="1"/>
</dbReference>
<sequence>MEKDPEDVTKQDWITYFRGAEEPDYVDVAKLDAEMRRIKLDMTLMDAGSRISRLRNQGDSKRIVKWLVDALEPPAFKRKIVEKLEMDMHKLKKRNPPETARSGIHQKEDYKEAKPNRIMSRHHFPQIKNEKAQHSVRNCPSCVPGEAELLLKQRRVPVEKRVEDKNRLKKAAGCGNSGEVMATVDGVENIKTLLDSGSDCRIVSDETSIQTPVCKFLQGCEEKLYEDMVNISDEKVQFLFKPELWDAKEVGAKLESIERLKEVFSRFRDVFRVEFAANTPVAVTPLRVQLKERSTSIVAKSRRYPPLHKNYLEKHLLELMDHNLVFRNLDSRWGSAPRIVAKKEFVESRMTVDLRAINAEIVPMAWPMPHLAVVLAQLEGSTCYFSLACFRFYWQLPLDEKNKDYFTIVAEQVMKPGLGKGVQVWLDDVLGYAESDSTLLKTLEVVLGQCHKYGVKLNPAKCTFLTYSTIWCGKQISKEGISHCASRVQGLCGLETPETAAELQQFLCAVNCMRNSLPNYTALVHDLHEVLEIATKAAGSRKKCNLPQICLKDYGWTAKQDECLEKVKGALLAMQWSKTSRRWKTKLLSGLRCMKPGRSKRELPKRMNRDLTNDVERLIWVDKRNRIWIPVAAISLQKRLCVLAHAGSAGHRGMDTTLLILSKHVAWNTMESDVREFVKKCLHCMVANGEMCPRPYGETLRATKPNEILHSDFLTMPKGLHGFCYVLVSKDGMSGFCELLPERMANTEVAVQVLLDWFKRYGAVLWWVSDQGSHFKNEIMEHLRKMLGAQHHFVTAYCPWANGTVEVMNRQLLKVMRSLPSERKQRIGCRPTLLSLYKSTLTQLPPVDLVE</sequence>
<reference evidence="2" key="2">
    <citation type="submission" date="2011-02" db="EMBL/GenBank/DDBJ databases">
        <authorList>
            <person name="MacLean D."/>
        </authorList>
    </citation>
    <scope>NUCLEOTIDE SEQUENCE</scope>
</reference>
<dbReference type="Gene3D" id="3.30.420.10">
    <property type="entry name" value="Ribonuclease H-like superfamily/Ribonuclease H"/>
    <property type="match status" value="1"/>
</dbReference>
<dbReference type="AlphaFoldDB" id="F0W454"/>
<gene>
    <name evidence="2" type="primary">AlNc14C16G1737</name>
    <name evidence="2" type="ORF">ALNC14_019950</name>
</gene>
<accession>F0W454</accession>
<evidence type="ECO:0000259" key="1">
    <source>
        <dbReference type="PROSITE" id="PS50994"/>
    </source>
</evidence>
<dbReference type="EMBL" id="FR824061">
    <property type="protein sequence ID" value="CCA15852.1"/>
    <property type="molecule type" value="Genomic_DNA"/>
</dbReference>
<protein>
    <submittedName>
        <fullName evidence="2">Retrotransposon protein putative</fullName>
    </submittedName>
</protein>
<dbReference type="HOGENOM" id="CLU_335382_0_0_1"/>
<dbReference type="Gene3D" id="1.10.340.70">
    <property type="match status" value="1"/>
</dbReference>
<dbReference type="InterPro" id="IPR012337">
    <property type="entry name" value="RNaseH-like_sf"/>
</dbReference>
<feature type="domain" description="Integrase catalytic" evidence="1">
    <location>
        <begin position="701"/>
        <end position="851"/>
    </location>
</feature>
<dbReference type="GO" id="GO:0015074">
    <property type="term" value="P:DNA integration"/>
    <property type="evidence" value="ECO:0007669"/>
    <property type="project" value="InterPro"/>
</dbReference>
<dbReference type="Gene3D" id="3.10.10.10">
    <property type="entry name" value="HIV Type 1 Reverse Transcriptase, subunit A, domain 1"/>
    <property type="match status" value="1"/>
</dbReference>
<dbReference type="PROSITE" id="PS50994">
    <property type="entry name" value="INTEGRASE"/>
    <property type="match status" value="1"/>
</dbReference>
<evidence type="ECO:0000313" key="2">
    <source>
        <dbReference type="EMBL" id="CCA15852.1"/>
    </source>
</evidence>
<dbReference type="InterPro" id="IPR001584">
    <property type="entry name" value="Integrase_cat-core"/>
</dbReference>
<proteinExistence type="predicted"/>
<dbReference type="SUPFAM" id="SSF53098">
    <property type="entry name" value="Ribonuclease H-like"/>
    <property type="match status" value="1"/>
</dbReference>
<dbReference type="InterPro" id="IPR043128">
    <property type="entry name" value="Rev_trsase/Diguanyl_cyclase"/>
</dbReference>
<reference evidence="2" key="1">
    <citation type="journal article" date="2011" name="PLoS Biol.">
        <title>Gene gain and loss during evolution of obligate parasitism in the white rust pathogen of Arabidopsis thaliana.</title>
        <authorList>
            <person name="Kemen E."/>
            <person name="Gardiner A."/>
            <person name="Schultz-Larsen T."/>
            <person name="Kemen A.C."/>
            <person name="Balmuth A.L."/>
            <person name="Robert-Seilaniantz A."/>
            <person name="Bailey K."/>
            <person name="Holub E."/>
            <person name="Studholme D.J."/>
            <person name="Maclean D."/>
            <person name="Jones J.D."/>
        </authorList>
    </citation>
    <scope>NUCLEOTIDE SEQUENCE</scope>
</reference>
<dbReference type="Pfam" id="PF00665">
    <property type="entry name" value="rve"/>
    <property type="match status" value="1"/>
</dbReference>
<dbReference type="InterPro" id="IPR036397">
    <property type="entry name" value="RNaseH_sf"/>
</dbReference>
<dbReference type="PANTHER" id="PTHR37984:SF5">
    <property type="entry name" value="PROTEIN NYNRIN-LIKE"/>
    <property type="match status" value="1"/>
</dbReference>
<dbReference type="Gene3D" id="3.30.70.270">
    <property type="match status" value="3"/>
</dbReference>
<dbReference type="InterPro" id="IPR041588">
    <property type="entry name" value="Integrase_H2C2"/>
</dbReference>
<dbReference type="InterPro" id="IPR043502">
    <property type="entry name" value="DNA/RNA_pol_sf"/>
</dbReference>
<dbReference type="InterPro" id="IPR050951">
    <property type="entry name" value="Retrovirus_Pol_polyprotein"/>
</dbReference>
<dbReference type="SUPFAM" id="SSF56672">
    <property type="entry name" value="DNA/RNA polymerases"/>
    <property type="match status" value="1"/>
</dbReference>
<dbReference type="PANTHER" id="PTHR37984">
    <property type="entry name" value="PROTEIN CBG26694"/>
    <property type="match status" value="1"/>
</dbReference>
<organism evidence="2">
    <name type="scientific">Albugo laibachii Nc14</name>
    <dbReference type="NCBI Taxonomy" id="890382"/>
    <lineage>
        <taxon>Eukaryota</taxon>
        <taxon>Sar</taxon>
        <taxon>Stramenopiles</taxon>
        <taxon>Oomycota</taxon>
        <taxon>Peronosporomycetes</taxon>
        <taxon>Albuginales</taxon>
        <taxon>Albuginaceae</taxon>
        <taxon>Albugo</taxon>
    </lineage>
</organism>
<name>F0W454_9STRA</name>
<dbReference type="GO" id="GO:0003676">
    <property type="term" value="F:nucleic acid binding"/>
    <property type="evidence" value="ECO:0007669"/>
    <property type="project" value="InterPro"/>
</dbReference>